<dbReference type="GO" id="GO:0016722">
    <property type="term" value="F:oxidoreductase activity, acting on metal ions"/>
    <property type="evidence" value="ECO:0007669"/>
    <property type="project" value="InterPro"/>
</dbReference>
<dbReference type="Pfam" id="PF00210">
    <property type="entry name" value="Ferritin"/>
    <property type="match status" value="1"/>
</dbReference>
<dbReference type="EMBL" id="CP024201">
    <property type="protein sequence ID" value="ATQ41546.1"/>
    <property type="molecule type" value="Genomic_DNA"/>
</dbReference>
<dbReference type="GO" id="GO:0008199">
    <property type="term" value="F:ferric iron binding"/>
    <property type="evidence" value="ECO:0007669"/>
    <property type="project" value="InterPro"/>
</dbReference>
<evidence type="ECO:0000256" key="1">
    <source>
        <dbReference type="ARBA" id="ARBA00009497"/>
    </source>
</evidence>
<dbReference type="PANTHER" id="PTHR42932:SF3">
    <property type="entry name" value="DNA PROTECTION DURING STARVATION PROTEIN"/>
    <property type="match status" value="1"/>
</dbReference>
<evidence type="ECO:0000256" key="2">
    <source>
        <dbReference type="RuleBase" id="RU003875"/>
    </source>
</evidence>
<feature type="domain" description="Ferritin/DPS" evidence="3">
    <location>
        <begin position="19"/>
        <end position="157"/>
    </location>
</feature>
<dbReference type="InterPro" id="IPR023188">
    <property type="entry name" value="DPS_DNA-bd_CS"/>
</dbReference>
<dbReference type="Proteomes" id="UP000228945">
    <property type="component" value="Chromosome"/>
</dbReference>
<dbReference type="InterPro" id="IPR012347">
    <property type="entry name" value="Ferritin-like"/>
</dbReference>
<dbReference type="Gene3D" id="1.20.1260.10">
    <property type="match status" value="1"/>
</dbReference>
<reference evidence="4 5" key="1">
    <citation type="submission" date="2017-10" db="EMBL/GenBank/DDBJ databases">
        <title>Genome sequence of Caulobacter mirabilis FWC38.</title>
        <authorList>
            <person name="Fiebig A."/>
            <person name="Crosson S."/>
        </authorList>
    </citation>
    <scope>NUCLEOTIDE SEQUENCE [LARGE SCALE GENOMIC DNA]</scope>
    <source>
        <strain evidence="4 5">FWC 38</strain>
    </source>
</reference>
<evidence type="ECO:0000313" key="5">
    <source>
        <dbReference type="Proteomes" id="UP000228945"/>
    </source>
</evidence>
<dbReference type="InterPro" id="IPR009078">
    <property type="entry name" value="Ferritin-like_SF"/>
</dbReference>
<dbReference type="PRINTS" id="PR01346">
    <property type="entry name" value="HELNAPAPROT"/>
</dbReference>
<dbReference type="PANTHER" id="PTHR42932">
    <property type="entry name" value="GENERAL STRESS PROTEIN 20U"/>
    <property type="match status" value="1"/>
</dbReference>
<dbReference type="OrthoDB" id="9797687at2"/>
<keyword evidence="5" id="KW-1185">Reference proteome</keyword>
<dbReference type="AlphaFoldDB" id="A0A2D2AU73"/>
<dbReference type="CDD" id="cd01043">
    <property type="entry name" value="DPS"/>
    <property type="match status" value="1"/>
</dbReference>
<dbReference type="KEGG" id="cmb:CSW64_03515"/>
<dbReference type="PROSITE" id="PS00819">
    <property type="entry name" value="DPS_2"/>
    <property type="match status" value="1"/>
</dbReference>
<gene>
    <name evidence="4" type="ORF">CSW64_03515</name>
</gene>
<organism evidence="4 5">
    <name type="scientific">Caulobacter mirabilis</name>
    <dbReference type="NCBI Taxonomy" id="69666"/>
    <lineage>
        <taxon>Bacteria</taxon>
        <taxon>Pseudomonadati</taxon>
        <taxon>Pseudomonadota</taxon>
        <taxon>Alphaproteobacteria</taxon>
        <taxon>Caulobacterales</taxon>
        <taxon>Caulobacteraceae</taxon>
        <taxon>Caulobacter</taxon>
    </lineage>
</organism>
<sequence length="159" mass="17309">MAEKIDIGISDKDRAALAQALSKALADTYALYLKTHGYHWNVRGPNFSSLHALFMDQYTEQWAALDEIAERIRALGEFAPQSGGAFGNLTAIKDGDPENGWEAMVGELKTDHETVIATLGDVIALGEKVGDDVTVDLATGRRTAHQKHAWMLRSTLGAK</sequence>
<dbReference type="InterPro" id="IPR008331">
    <property type="entry name" value="Ferritin_DPS_dom"/>
</dbReference>
<comment type="similarity">
    <text evidence="1 2">Belongs to the Dps family.</text>
</comment>
<name>A0A2D2AU73_9CAUL</name>
<dbReference type="InterPro" id="IPR002177">
    <property type="entry name" value="DPS_DNA-bd"/>
</dbReference>
<dbReference type="SUPFAM" id="SSF47240">
    <property type="entry name" value="Ferritin-like"/>
    <property type="match status" value="1"/>
</dbReference>
<proteinExistence type="inferred from homology"/>
<dbReference type="RefSeq" id="WP_099620802.1">
    <property type="nucleotide sequence ID" value="NZ_CP024201.1"/>
</dbReference>
<dbReference type="PIRSF" id="PIRSF005900">
    <property type="entry name" value="Dps"/>
    <property type="match status" value="1"/>
</dbReference>
<protein>
    <submittedName>
        <fullName evidence="4">DNA starvation/stationary phase protection protein</fullName>
    </submittedName>
</protein>
<accession>A0A2D2AU73</accession>
<evidence type="ECO:0000259" key="3">
    <source>
        <dbReference type="Pfam" id="PF00210"/>
    </source>
</evidence>
<evidence type="ECO:0000313" key="4">
    <source>
        <dbReference type="EMBL" id="ATQ41546.1"/>
    </source>
</evidence>